<dbReference type="KEGG" id="xop:PXO_00912"/>
<protein>
    <recommendedName>
        <fullName evidence="1">HTH lysR-type domain-containing protein</fullName>
    </recommendedName>
</protein>
<dbReference type="InterPro" id="IPR000847">
    <property type="entry name" value="LysR_HTH_N"/>
</dbReference>
<sequence>MRLTLRQLLIFTDVADTGSTTAAGERVALSRSATSGALNELGSLLGAQLFDRIGKRLLLNDNGRALLP</sequence>
<gene>
    <name evidence="2" type="ordered locus">PXO_00912</name>
</gene>
<dbReference type="GO" id="GO:0003700">
    <property type="term" value="F:DNA-binding transcription factor activity"/>
    <property type="evidence" value="ECO:0007669"/>
    <property type="project" value="InterPro"/>
</dbReference>
<dbReference type="GO" id="GO:0005829">
    <property type="term" value="C:cytosol"/>
    <property type="evidence" value="ECO:0007669"/>
    <property type="project" value="TreeGrafter"/>
</dbReference>
<dbReference type="Gene3D" id="1.10.10.10">
    <property type="entry name" value="Winged helix-like DNA-binding domain superfamily/Winged helix DNA-binding domain"/>
    <property type="match status" value="1"/>
</dbReference>
<feature type="domain" description="HTH lysR-type" evidence="1">
    <location>
        <begin position="3"/>
        <end position="60"/>
    </location>
</feature>
<dbReference type="InterPro" id="IPR036390">
    <property type="entry name" value="WH_DNA-bd_sf"/>
</dbReference>
<evidence type="ECO:0000313" key="3">
    <source>
        <dbReference type="Proteomes" id="UP000001740"/>
    </source>
</evidence>
<dbReference type="PATRIC" id="fig|291331.8.peg.2434"/>
<accession>A0A0K0GL12</accession>
<dbReference type="Pfam" id="PF00126">
    <property type="entry name" value="HTH_1"/>
    <property type="match status" value="1"/>
</dbReference>
<dbReference type="InterPro" id="IPR050950">
    <property type="entry name" value="HTH-type_LysR_regulators"/>
</dbReference>
<dbReference type="AlphaFoldDB" id="A0A0K0GL12"/>
<dbReference type="PANTHER" id="PTHR30419:SF30">
    <property type="entry name" value="LYSR FAMILY TRANSCRIPTIONAL REGULATOR"/>
    <property type="match status" value="1"/>
</dbReference>
<dbReference type="HOGENOM" id="CLU_039613_20_13_6"/>
<evidence type="ECO:0000259" key="1">
    <source>
        <dbReference type="PROSITE" id="PS50931"/>
    </source>
</evidence>
<dbReference type="InterPro" id="IPR036388">
    <property type="entry name" value="WH-like_DNA-bd_sf"/>
</dbReference>
<evidence type="ECO:0000313" key="2">
    <source>
        <dbReference type="EMBL" id="ACD59017.1"/>
    </source>
</evidence>
<dbReference type="PROSITE" id="PS50931">
    <property type="entry name" value="HTH_LYSR"/>
    <property type="match status" value="1"/>
</dbReference>
<organism evidence="2 3">
    <name type="scientific">Xanthomonas oryzae pv. oryzae (strain PXO99A)</name>
    <dbReference type="NCBI Taxonomy" id="360094"/>
    <lineage>
        <taxon>Bacteria</taxon>
        <taxon>Pseudomonadati</taxon>
        <taxon>Pseudomonadota</taxon>
        <taxon>Gammaproteobacteria</taxon>
        <taxon>Lysobacterales</taxon>
        <taxon>Lysobacteraceae</taxon>
        <taxon>Xanthomonas</taxon>
    </lineage>
</organism>
<dbReference type="EMBL" id="CP000967">
    <property type="protein sequence ID" value="ACD59017.1"/>
    <property type="molecule type" value="Genomic_DNA"/>
</dbReference>
<dbReference type="eggNOG" id="COG0583">
    <property type="taxonomic scope" value="Bacteria"/>
</dbReference>
<name>A0A0K0GL12_XANOP</name>
<proteinExistence type="predicted"/>
<reference evidence="2 3" key="1">
    <citation type="journal article" date="2008" name="BMC Genomics">
        <title>Genome sequence and rapid evolution of the rice pathogen Xanthomonas oryzae pv. oryzae PXO99A.</title>
        <authorList>
            <person name="Salzberg S.L."/>
            <person name="Sommer D.D."/>
            <person name="Schatz M.C."/>
            <person name="Phillippy A.M."/>
            <person name="Rabinowicz P.D."/>
            <person name="Tsuge S."/>
            <person name="Furutani A."/>
            <person name="Ochiai H."/>
            <person name="Delcher A.L."/>
            <person name="Kelley D."/>
            <person name="Madupu R."/>
            <person name="Puiu D."/>
            <person name="Radune D."/>
            <person name="Shumway M."/>
            <person name="Trapnell C."/>
            <person name="Aparna G."/>
            <person name="Jha G."/>
            <person name="Pandey A."/>
            <person name="Patil P.B."/>
            <person name="Ishihara H."/>
            <person name="Meyer D.F."/>
            <person name="Szurek B."/>
            <person name="Verdier V."/>
            <person name="Koebnik R."/>
            <person name="Dow J.M."/>
            <person name="Ryan R.P."/>
            <person name="Hirata H."/>
            <person name="Tsuyumu S."/>
            <person name="Won Lee S."/>
            <person name="Seo Y.S."/>
            <person name="Sriariyanum M."/>
            <person name="Ronald P.C."/>
            <person name="Sonti R.V."/>
            <person name="Van Sluys M.A."/>
            <person name="Leach J.E."/>
            <person name="White F.F."/>
            <person name="Bogdanove A.J."/>
        </authorList>
    </citation>
    <scope>NUCLEOTIDE SEQUENCE [LARGE SCALE GENOMIC DNA]</scope>
    <source>
        <strain evidence="2 3">PXO99A</strain>
    </source>
</reference>
<dbReference type="SUPFAM" id="SSF46785">
    <property type="entry name" value="Winged helix' DNA-binding domain"/>
    <property type="match status" value="1"/>
</dbReference>
<dbReference type="Proteomes" id="UP000001740">
    <property type="component" value="Chromosome"/>
</dbReference>
<dbReference type="PANTHER" id="PTHR30419">
    <property type="entry name" value="HTH-TYPE TRANSCRIPTIONAL REGULATOR YBHD"/>
    <property type="match status" value="1"/>
</dbReference>